<evidence type="ECO:0000313" key="3">
    <source>
        <dbReference type="Proteomes" id="UP001163064"/>
    </source>
</evidence>
<accession>A0ABT3TRC6</accession>
<keyword evidence="3" id="KW-1185">Reference proteome</keyword>
<feature type="compositionally biased region" description="Low complexity" evidence="1">
    <location>
        <begin position="28"/>
        <end position="48"/>
    </location>
</feature>
<feature type="region of interest" description="Disordered" evidence="1">
    <location>
        <begin position="28"/>
        <end position="77"/>
    </location>
</feature>
<protein>
    <recommendedName>
        <fullName evidence="4">Secreted protein</fullName>
    </recommendedName>
</protein>
<evidence type="ECO:0000313" key="2">
    <source>
        <dbReference type="EMBL" id="MCX3059571.1"/>
    </source>
</evidence>
<proteinExistence type="predicted"/>
<organism evidence="2 3">
    <name type="scientific">Streptomyces beihaiensis</name>
    <dbReference type="NCBI Taxonomy" id="2984495"/>
    <lineage>
        <taxon>Bacteria</taxon>
        <taxon>Bacillati</taxon>
        <taxon>Actinomycetota</taxon>
        <taxon>Actinomycetes</taxon>
        <taxon>Kitasatosporales</taxon>
        <taxon>Streptomycetaceae</taxon>
        <taxon>Streptomyces</taxon>
    </lineage>
</organism>
<dbReference type="RefSeq" id="WP_266597484.1">
    <property type="nucleotide sequence ID" value="NZ_JAPHNL010000057.1"/>
</dbReference>
<reference evidence="2" key="1">
    <citation type="submission" date="2022-10" db="EMBL/GenBank/DDBJ databases">
        <title>Streptomyces beihaiensis sp. nov., a chitin degrading actinobacterium, isolated from shrimp pond soil.</title>
        <authorList>
            <person name="Xie J."/>
            <person name="Shen N."/>
        </authorList>
    </citation>
    <scope>NUCLEOTIDE SEQUENCE</scope>
    <source>
        <strain evidence="2">GXMU-J5</strain>
    </source>
</reference>
<name>A0ABT3TRC6_9ACTN</name>
<feature type="compositionally biased region" description="Basic and acidic residues" evidence="1">
    <location>
        <begin position="55"/>
        <end position="77"/>
    </location>
</feature>
<dbReference type="EMBL" id="JAPHNL010000057">
    <property type="protein sequence ID" value="MCX3059571.1"/>
    <property type="molecule type" value="Genomic_DNA"/>
</dbReference>
<evidence type="ECO:0008006" key="4">
    <source>
        <dbReference type="Google" id="ProtNLM"/>
    </source>
</evidence>
<evidence type="ECO:0000256" key="1">
    <source>
        <dbReference type="SAM" id="MobiDB-lite"/>
    </source>
</evidence>
<comment type="caution">
    <text evidence="2">The sequence shown here is derived from an EMBL/GenBank/DDBJ whole genome shotgun (WGS) entry which is preliminary data.</text>
</comment>
<sequence>MTAVLAYIALVIAATGLPLAVWAHMPSRRATTDPTSTPAAPSSPSTARQRPKRRTPPEHDGLARATARADHHTGVSQ</sequence>
<gene>
    <name evidence="2" type="ORF">OFY01_07270</name>
</gene>
<dbReference type="Proteomes" id="UP001163064">
    <property type="component" value="Unassembled WGS sequence"/>
</dbReference>